<feature type="region of interest" description="Disordered" evidence="6">
    <location>
        <begin position="436"/>
        <end position="490"/>
    </location>
</feature>
<dbReference type="SMART" id="SM00494">
    <property type="entry name" value="ChtBD2"/>
    <property type="match status" value="3"/>
</dbReference>
<evidence type="ECO:0000256" key="3">
    <source>
        <dbReference type="ARBA" id="ARBA00022737"/>
    </source>
</evidence>
<evidence type="ECO:0000256" key="2">
    <source>
        <dbReference type="ARBA" id="ARBA00022729"/>
    </source>
</evidence>
<feature type="domain" description="Chitin-binding type-2" evidence="9">
    <location>
        <begin position="695"/>
        <end position="752"/>
    </location>
</feature>
<protein>
    <recommendedName>
        <fullName evidence="12">Chitin-binding type-2 domain-containing protein</fullName>
    </recommendedName>
</protein>
<dbReference type="PANTHER" id="PTHR23301:SF0">
    <property type="entry name" value="CHITIN-BINDING TYPE-2 DOMAIN-CONTAINING PROTEIN-RELATED"/>
    <property type="match status" value="1"/>
</dbReference>
<keyword evidence="7" id="KW-1133">Transmembrane helix</keyword>
<dbReference type="GO" id="GO:0008061">
    <property type="term" value="F:chitin binding"/>
    <property type="evidence" value="ECO:0007669"/>
    <property type="project" value="UniProtKB-KW"/>
</dbReference>
<dbReference type="InterPro" id="IPR036364">
    <property type="entry name" value="SEA_dom_sf"/>
</dbReference>
<dbReference type="Pfam" id="PF01390">
    <property type="entry name" value="SEA"/>
    <property type="match status" value="1"/>
</dbReference>
<evidence type="ECO:0000256" key="5">
    <source>
        <dbReference type="ARBA" id="ARBA00023180"/>
    </source>
</evidence>
<keyword evidence="1" id="KW-0147">Chitin-binding</keyword>
<evidence type="ECO:0000313" key="11">
    <source>
        <dbReference type="Proteomes" id="UP000005408"/>
    </source>
</evidence>
<keyword evidence="2" id="KW-0732">Signal</keyword>
<dbReference type="EnsemblMetazoa" id="G15827.1">
    <property type="protein sequence ID" value="G15827.1:cds"/>
    <property type="gene ID" value="G15827"/>
</dbReference>
<feature type="compositionally biased region" description="Polar residues" evidence="6">
    <location>
        <begin position="170"/>
        <end position="195"/>
    </location>
</feature>
<dbReference type="GO" id="GO:0005576">
    <property type="term" value="C:extracellular region"/>
    <property type="evidence" value="ECO:0007669"/>
    <property type="project" value="InterPro"/>
</dbReference>
<keyword evidence="3" id="KW-0677">Repeat</keyword>
<dbReference type="InterPro" id="IPR002557">
    <property type="entry name" value="Chitin-bd_dom"/>
</dbReference>
<evidence type="ECO:0000313" key="10">
    <source>
        <dbReference type="EnsemblMetazoa" id="G15827.2:cds"/>
    </source>
</evidence>
<feature type="compositionally biased region" description="Polar residues" evidence="6">
    <location>
        <begin position="94"/>
        <end position="105"/>
    </location>
</feature>
<feature type="compositionally biased region" description="Low complexity" evidence="6">
    <location>
        <begin position="598"/>
        <end position="614"/>
    </location>
</feature>
<feature type="domain" description="Chitin-binding type-2" evidence="9">
    <location>
        <begin position="525"/>
        <end position="582"/>
    </location>
</feature>
<dbReference type="SUPFAM" id="SSF57625">
    <property type="entry name" value="Invertebrate chitin-binding proteins"/>
    <property type="match status" value="3"/>
</dbReference>
<proteinExistence type="predicted"/>
<feature type="compositionally biased region" description="Polar residues" evidence="6">
    <location>
        <begin position="209"/>
        <end position="223"/>
    </location>
</feature>
<dbReference type="Proteomes" id="UP000005408">
    <property type="component" value="Unassembled WGS sequence"/>
</dbReference>
<keyword evidence="11" id="KW-1185">Reference proteome</keyword>
<accession>A0A8W8IXD5</accession>
<feature type="region of interest" description="Disordered" evidence="6">
    <location>
        <begin position="78"/>
        <end position="234"/>
    </location>
</feature>
<dbReference type="Gene3D" id="3.30.70.960">
    <property type="entry name" value="SEA domain"/>
    <property type="match status" value="1"/>
</dbReference>
<feature type="transmembrane region" description="Helical" evidence="7">
    <location>
        <begin position="282"/>
        <end position="303"/>
    </location>
</feature>
<dbReference type="OMA" id="YIQCESG"/>
<dbReference type="InterPro" id="IPR036508">
    <property type="entry name" value="Chitin-bd_dom_sf"/>
</dbReference>
<feature type="domain" description="Chitin-binding type-2" evidence="9">
    <location>
        <begin position="635"/>
        <end position="694"/>
    </location>
</feature>
<evidence type="ECO:0000256" key="6">
    <source>
        <dbReference type="SAM" id="MobiDB-lite"/>
    </source>
</evidence>
<evidence type="ECO:0000259" key="8">
    <source>
        <dbReference type="PROSITE" id="PS50024"/>
    </source>
</evidence>
<dbReference type="Gene3D" id="2.170.140.10">
    <property type="entry name" value="Chitin binding domain"/>
    <property type="match status" value="3"/>
</dbReference>
<evidence type="ECO:0008006" key="12">
    <source>
        <dbReference type="Google" id="ProtNLM"/>
    </source>
</evidence>
<dbReference type="EnsemblMetazoa" id="G15827.2">
    <property type="protein sequence ID" value="G15827.2:cds"/>
    <property type="gene ID" value="G15827"/>
</dbReference>
<evidence type="ECO:0000259" key="9">
    <source>
        <dbReference type="PROSITE" id="PS50940"/>
    </source>
</evidence>
<keyword evidence="4" id="KW-1015">Disulfide bond</keyword>
<feature type="domain" description="SEA" evidence="8">
    <location>
        <begin position="314"/>
        <end position="448"/>
    </location>
</feature>
<feature type="compositionally biased region" description="Basic and acidic residues" evidence="6">
    <location>
        <begin position="127"/>
        <end position="137"/>
    </location>
</feature>
<dbReference type="InterPro" id="IPR000082">
    <property type="entry name" value="SEA_dom"/>
</dbReference>
<name>A0A8W8IXD5_MAGGI</name>
<keyword evidence="5" id="KW-0325">Glycoprotein</keyword>
<evidence type="ECO:0000256" key="4">
    <source>
        <dbReference type="ARBA" id="ARBA00023157"/>
    </source>
</evidence>
<feature type="compositionally biased region" description="Low complexity" evidence="6">
    <location>
        <begin position="449"/>
        <end position="479"/>
    </location>
</feature>
<keyword evidence="7" id="KW-0812">Transmembrane</keyword>
<evidence type="ECO:0000256" key="7">
    <source>
        <dbReference type="SAM" id="Phobius"/>
    </source>
</evidence>
<dbReference type="PROSITE" id="PS50024">
    <property type="entry name" value="SEA"/>
    <property type="match status" value="1"/>
</dbReference>
<feature type="compositionally biased region" description="Basic and acidic residues" evidence="6">
    <location>
        <begin position="146"/>
        <end position="169"/>
    </location>
</feature>
<reference evidence="10" key="1">
    <citation type="submission" date="2022-08" db="UniProtKB">
        <authorList>
            <consortium name="EnsemblMetazoa"/>
        </authorList>
    </citation>
    <scope>IDENTIFICATION</scope>
    <source>
        <strain evidence="10">05x7-T-G4-1.051#20</strain>
    </source>
</reference>
<dbReference type="PANTHER" id="PTHR23301">
    <property type="entry name" value="CHITIN BINDING PERITROPHIN-A"/>
    <property type="match status" value="1"/>
</dbReference>
<dbReference type="AlphaFoldDB" id="A0A8W8IXD5"/>
<dbReference type="SUPFAM" id="SSF82671">
    <property type="entry name" value="SEA domain"/>
    <property type="match status" value="1"/>
</dbReference>
<organism evidence="10 11">
    <name type="scientific">Magallana gigas</name>
    <name type="common">Pacific oyster</name>
    <name type="synonym">Crassostrea gigas</name>
    <dbReference type="NCBI Taxonomy" id="29159"/>
    <lineage>
        <taxon>Eukaryota</taxon>
        <taxon>Metazoa</taxon>
        <taxon>Spiralia</taxon>
        <taxon>Lophotrochozoa</taxon>
        <taxon>Mollusca</taxon>
        <taxon>Bivalvia</taxon>
        <taxon>Autobranchia</taxon>
        <taxon>Pteriomorphia</taxon>
        <taxon>Ostreida</taxon>
        <taxon>Ostreoidea</taxon>
        <taxon>Ostreidae</taxon>
        <taxon>Magallana</taxon>
    </lineage>
</organism>
<dbReference type="Pfam" id="PF01607">
    <property type="entry name" value="CBM_14"/>
    <property type="match status" value="3"/>
</dbReference>
<evidence type="ECO:0000256" key="1">
    <source>
        <dbReference type="ARBA" id="ARBA00022669"/>
    </source>
</evidence>
<sequence length="756" mass="85207">MDNTPSWVKHFDENYRLATKNETEFSHNNSASELDTHARQLHHSQTYAGDLSGRKLSSSQILPRIHTAQSDLSCSISEDERKVKKKRRRRQIDETSGYSTTSLSEVSEVDTPKRRANRRPNQNNPNGRREDLSEDGRLPTSANQQRRRENLSDDRSERSRVSRTSDNRKNSQASMVSNTPRNDNRKNSQASVLSSTKRECDKALVGNSRIRSTTDSLVHSGSKPNLYDNNQRRISSSSSRLDIQSLANRKLYGSRETLDPFAFIQPAPEPFGRKVRKTCRPILGFFVMLILAASLGAAIYFAVELKKTHENEIEMLRANLALKIKSSNFYDSLENLSSKDFNNIAMAYCQQMDTYYKKSQFETTYRGCEVLSIKDEHINFTLFFVEKDASKRDIISVIETSAPKVNETAANVALVDRFEIELDHVKIKIERERTPVDFNRIQEKPSTPKPTTQKPTTVKPTTRTLQSTKTTSSQPPSTTEIPMTSSQQNVTNVTESTTTSRLTTAVSTNQSTAPEKATVEMLKAWDPCQLLEGSFFRHPTDCNQYFQCEHKKSILQTCTGALVFDVDSNNCVHDRPGIVCPDPAKAPPKPSGYEPITRKIPSTKPTTTPATTTTDSVFSSNQTRPEYPGRPEYEREPCMKAKAGTLHPHPDDCKKFIQCISLNRGQELTCAMNLVYDPDAKTCIYPKNDLICPDILPCLQKSNGYFAHPFNCSLYIQCESGREKIQTCSPGLIWVPSVNSCMYPTDSNSCKDKVVT</sequence>
<feature type="region of interest" description="Disordered" evidence="6">
    <location>
        <begin position="582"/>
        <end position="633"/>
    </location>
</feature>
<dbReference type="PROSITE" id="PS50940">
    <property type="entry name" value="CHIT_BIND_II"/>
    <property type="match status" value="3"/>
</dbReference>
<keyword evidence="7" id="KW-0472">Membrane</keyword>
<dbReference type="InterPro" id="IPR051940">
    <property type="entry name" value="Chitin_bind-dev_reg"/>
</dbReference>
<dbReference type="OrthoDB" id="6020543at2759"/>